<keyword evidence="1" id="KW-1133">Transmembrane helix</keyword>
<gene>
    <name evidence="2" type="ORF">ASPTUDRAFT_48429</name>
</gene>
<protein>
    <submittedName>
        <fullName evidence="2">Uncharacterized protein</fullName>
    </submittedName>
</protein>
<keyword evidence="1" id="KW-0812">Transmembrane</keyword>
<evidence type="ECO:0000313" key="3">
    <source>
        <dbReference type="Proteomes" id="UP000184304"/>
    </source>
</evidence>
<proteinExistence type="predicted"/>
<dbReference type="EMBL" id="KV878208">
    <property type="protein sequence ID" value="OJI79736.1"/>
    <property type="molecule type" value="Genomic_DNA"/>
</dbReference>
<feature type="non-terminal residue" evidence="2">
    <location>
        <position position="62"/>
    </location>
</feature>
<dbReference type="AlphaFoldDB" id="A0A1L9MRR7"/>
<reference evidence="3" key="1">
    <citation type="journal article" date="2017" name="Genome Biol.">
        <title>Comparative genomics reveals high biological diversity and specific adaptations in the industrially and medically important fungal genus Aspergillus.</title>
        <authorList>
            <person name="de Vries R.P."/>
            <person name="Riley R."/>
            <person name="Wiebenga A."/>
            <person name="Aguilar-Osorio G."/>
            <person name="Amillis S."/>
            <person name="Uchima C.A."/>
            <person name="Anderluh G."/>
            <person name="Asadollahi M."/>
            <person name="Askin M."/>
            <person name="Barry K."/>
            <person name="Battaglia E."/>
            <person name="Bayram O."/>
            <person name="Benocci T."/>
            <person name="Braus-Stromeyer S.A."/>
            <person name="Caldana C."/>
            <person name="Canovas D."/>
            <person name="Cerqueira G.C."/>
            <person name="Chen F."/>
            <person name="Chen W."/>
            <person name="Choi C."/>
            <person name="Clum A."/>
            <person name="Dos Santos R.A."/>
            <person name="Damasio A.R."/>
            <person name="Diallinas G."/>
            <person name="Emri T."/>
            <person name="Fekete E."/>
            <person name="Flipphi M."/>
            <person name="Freyberg S."/>
            <person name="Gallo A."/>
            <person name="Gournas C."/>
            <person name="Habgood R."/>
            <person name="Hainaut M."/>
            <person name="Harispe M.L."/>
            <person name="Henrissat B."/>
            <person name="Hilden K.S."/>
            <person name="Hope R."/>
            <person name="Hossain A."/>
            <person name="Karabika E."/>
            <person name="Karaffa L."/>
            <person name="Karanyi Z."/>
            <person name="Krasevec N."/>
            <person name="Kuo A."/>
            <person name="Kusch H."/>
            <person name="LaButti K."/>
            <person name="Lagendijk E.L."/>
            <person name="Lapidus A."/>
            <person name="Levasseur A."/>
            <person name="Lindquist E."/>
            <person name="Lipzen A."/>
            <person name="Logrieco A.F."/>
            <person name="MacCabe A."/>
            <person name="Maekelae M.R."/>
            <person name="Malavazi I."/>
            <person name="Melin P."/>
            <person name="Meyer V."/>
            <person name="Mielnichuk N."/>
            <person name="Miskei M."/>
            <person name="Molnar A.P."/>
            <person name="Mule G."/>
            <person name="Ngan C.Y."/>
            <person name="Orejas M."/>
            <person name="Orosz E."/>
            <person name="Ouedraogo J.P."/>
            <person name="Overkamp K.M."/>
            <person name="Park H.-S."/>
            <person name="Perrone G."/>
            <person name="Piumi F."/>
            <person name="Punt P.J."/>
            <person name="Ram A.F."/>
            <person name="Ramon A."/>
            <person name="Rauscher S."/>
            <person name="Record E."/>
            <person name="Riano-Pachon D.M."/>
            <person name="Robert V."/>
            <person name="Roehrig J."/>
            <person name="Ruller R."/>
            <person name="Salamov A."/>
            <person name="Salih N.S."/>
            <person name="Samson R.A."/>
            <person name="Sandor E."/>
            <person name="Sanguinetti M."/>
            <person name="Schuetze T."/>
            <person name="Sepcic K."/>
            <person name="Shelest E."/>
            <person name="Sherlock G."/>
            <person name="Sophianopoulou V."/>
            <person name="Squina F.M."/>
            <person name="Sun H."/>
            <person name="Susca A."/>
            <person name="Todd R.B."/>
            <person name="Tsang A."/>
            <person name="Unkles S.E."/>
            <person name="van de Wiele N."/>
            <person name="van Rossen-Uffink D."/>
            <person name="Oliveira J.V."/>
            <person name="Vesth T.C."/>
            <person name="Visser J."/>
            <person name="Yu J.-H."/>
            <person name="Zhou M."/>
            <person name="Andersen M.R."/>
            <person name="Archer D.B."/>
            <person name="Baker S.E."/>
            <person name="Benoit I."/>
            <person name="Brakhage A.A."/>
            <person name="Braus G.H."/>
            <person name="Fischer R."/>
            <person name="Frisvad J.C."/>
            <person name="Goldman G.H."/>
            <person name="Houbraken J."/>
            <person name="Oakley B."/>
            <person name="Pocsi I."/>
            <person name="Scazzocchio C."/>
            <person name="Seiboth B."/>
            <person name="vanKuyk P.A."/>
            <person name="Wortman J."/>
            <person name="Dyer P.S."/>
            <person name="Grigoriev I.V."/>
        </authorList>
    </citation>
    <scope>NUCLEOTIDE SEQUENCE [LARGE SCALE GENOMIC DNA]</scope>
    <source>
        <strain evidence="3">CBS 134.48</strain>
    </source>
</reference>
<evidence type="ECO:0000313" key="2">
    <source>
        <dbReference type="EMBL" id="OJI79736.1"/>
    </source>
</evidence>
<feature type="transmembrane region" description="Helical" evidence="1">
    <location>
        <begin position="32"/>
        <end position="54"/>
    </location>
</feature>
<keyword evidence="3" id="KW-1185">Reference proteome</keyword>
<keyword evidence="1" id="KW-0472">Membrane</keyword>
<accession>A0A1L9MRR7</accession>
<evidence type="ECO:0000256" key="1">
    <source>
        <dbReference type="SAM" id="Phobius"/>
    </source>
</evidence>
<dbReference type="Proteomes" id="UP000184304">
    <property type="component" value="Unassembled WGS sequence"/>
</dbReference>
<name>A0A1L9MRR7_ASPTC</name>
<dbReference type="VEuPathDB" id="FungiDB:ASPTUDRAFT_48429"/>
<organism evidence="2 3">
    <name type="scientific">Aspergillus tubingensis (strain CBS 134.48)</name>
    <dbReference type="NCBI Taxonomy" id="767770"/>
    <lineage>
        <taxon>Eukaryota</taxon>
        <taxon>Fungi</taxon>
        <taxon>Dikarya</taxon>
        <taxon>Ascomycota</taxon>
        <taxon>Pezizomycotina</taxon>
        <taxon>Eurotiomycetes</taxon>
        <taxon>Eurotiomycetidae</taxon>
        <taxon>Eurotiales</taxon>
        <taxon>Aspergillaceae</taxon>
        <taxon>Aspergillus</taxon>
        <taxon>Aspergillus subgen. Circumdati</taxon>
    </lineage>
</organism>
<sequence>MRQKATKEAKATPAPHVTLTAKVERPSGSYSFSMWILEISFFLLVWSLGFLAVLPSSPNWNI</sequence>